<evidence type="ECO:0008006" key="2">
    <source>
        <dbReference type="Google" id="ProtNLM"/>
    </source>
</evidence>
<organism evidence="1">
    <name type="scientific">uncultured Caudovirales phage</name>
    <dbReference type="NCBI Taxonomy" id="2100421"/>
    <lineage>
        <taxon>Viruses</taxon>
        <taxon>Duplodnaviria</taxon>
        <taxon>Heunggongvirae</taxon>
        <taxon>Uroviricota</taxon>
        <taxon>Caudoviricetes</taxon>
        <taxon>Peduoviridae</taxon>
        <taxon>Maltschvirus</taxon>
        <taxon>Maltschvirus maltsch</taxon>
    </lineage>
</organism>
<gene>
    <name evidence="1" type="ORF">UFOVP628_5</name>
</gene>
<evidence type="ECO:0000313" key="1">
    <source>
        <dbReference type="EMBL" id="CAB4153560.1"/>
    </source>
</evidence>
<dbReference type="EMBL" id="LR796601">
    <property type="protein sequence ID" value="CAB4153560.1"/>
    <property type="molecule type" value="Genomic_DNA"/>
</dbReference>
<protein>
    <recommendedName>
        <fullName evidence="2">RecT family</fullName>
    </recommendedName>
</protein>
<sequence length="349" mass="38388">MQLTTTNQRGFAPATLTEAVTFSEMLSNSNMVPKAYQGKPQDILVCVQWGMEMGLAPMQALQNIAVINGKPSVYGDAMMALVQASPVCEDVEEFFENEGTPNPVAVCVAKRRGRKPVIAKFSVEDAKRAGLWGKQGPWSAYPKRMMQMRARGFALRDAFPDVLKGLISVEEAQDYPSEINHGNSHKVATKPANPLDMVAKPDPVAIPMQTSDAAIIEAALADTVEPEPIEVLAVIPHAEVEPAEVESIEHVELQPLPDDSVQPIGFALLVPGKEQPFSIHQSLDEWQDAYEDLADKTARAGKRLARDRMTALKELRVVNEQVMQRIDMVKRIRHTANYSLRLKALGAAQ</sequence>
<accession>A0A6J5N8Y6</accession>
<reference evidence="1" key="1">
    <citation type="submission" date="2020-04" db="EMBL/GenBank/DDBJ databases">
        <authorList>
            <person name="Chiriac C."/>
            <person name="Salcher M."/>
            <person name="Ghai R."/>
            <person name="Kavagutti S V."/>
        </authorList>
    </citation>
    <scope>NUCLEOTIDE SEQUENCE</scope>
</reference>
<name>A0A6J5N8Y6_9CAUD</name>
<proteinExistence type="predicted"/>